<dbReference type="Proteomes" id="UP000607559">
    <property type="component" value="Unassembled WGS sequence"/>
</dbReference>
<proteinExistence type="predicted"/>
<dbReference type="AlphaFoldDB" id="A0A8J2XVY3"/>
<evidence type="ECO:0000313" key="2">
    <source>
        <dbReference type="EMBL" id="GGB20051.1"/>
    </source>
</evidence>
<organism evidence="2 3">
    <name type="scientific">Puia dinghuensis</name>
    <dbReference type="NCBI Taxonomy" id="1792502"/>
    <lineage>
        <taxon>Bacteria</taxon>
        <taxon>Pseudomonadati</taxon>
        <taxon>Bacteroidota</taxon>
        <taxon>Chitinophagia</taxon>
        <taxon>Chitinophagales</taxon>
        <taxon>Chitinophagaceae</taxon>
        <taxon>Puia</taxon>
    </lineage>
</organism>
<accession>A0A8J2XVY3</accession>
<dbReference type="Pfam" id="PF21956">
    <property type="entry name" value="DUF6922"/>
    <property type="match status" value="1"/>
</dbReference>
<evidence type="ECO:0000313" key="3">
    <source>
        <dbReference type="Proteomes" id="UP000607559"/>
    </source>
</evidence>
<gene>
    <name evidence="2" type="ORF">GCM10011511_49710</name>
</gene>
<dbReference type="InterPro" id="IPR053830">
    <property type="entry name" value="DUF6922"/>
</dbReference>
<reference evidence="2" key="2">
    <citation type="submission" date="2020-09" db="EMBL/GenBank/DDBJ databases">
        <authorList>
            <person name="Sun Q."/>
            <person name="Zhou Y."/>
        </authorList>
    </citation>
    <scope>NUCLEOTIDE SEQUENCE</scope>
    <source>
        <strain evidence="2">CGMCC 1.15448</strain>
    </source>
</reference>
<evidence type="ECO:0000259" key="1">
    <source>
        <dbReference type="Pfam" id="PF21956"/>
    </source>
</evidence>
<sequence>MKNTLSPKNEAKSENPNLPPRLFWEFIYEKMKWQTGYETVIERVLDRGNDHEIEELIRFYGWDKVLMVLKDRPIYLMDHCIERACKLFGINKEDTVCYKRKVERGHGWL</sequence>
<comment type="caution">
    <text evidence="2">The sequence shown here is derived from an EMBL/GenBank/DDBJ whole genome shotgun (WGS) entry which is preliminary data.</text>
</comment>
<dbReference type="EMBL" id="BMJC01000006">
    <property type="protein sequence ID" value="GGB20051.1"/>
    <property type="molecule type" value="Genomic_DNA"/>
</dbReference>
<keyword evidence="3" id="KW-1185">Reference proteome</keyword>
<dbReference type="RefSeq" id="WP_188936951.1">
    <property type="nucleotide sequence ID" value="NZ_BMJC01000006.1"/>
</dbReference>
<name>A0A8J2XVY3_9BACT</name>
<protein>
    <recommendedName>
        <fullName evidence="1">DUF6922 domain-containing protein</fullName>
    </recommendedName>
</protein>
<feature type="domain" description="DUF6922" evidence="1">
    <location>
        <begin position="18"/>
        <end position="68"/>
    </location>
</feature>
<reference evidence="2" key="1">
    <citation type="journal article" date="2014" name="Int. J. Syst. Evol. Microbiol.">
        <title>Complete genome sequence of Corynebacterium casei LMG S-19264T (=DSM 44701T), isolated from a smear-ripened cheese.</title>
        <authorList>
            <consortium name="US DOE Joint Genome Institute (JGI-PGF)"/>
            <person name="Walter F."/>
            <person name="Albersmeier A."/>
            <person name="Kalinowski J."/>
            <person name="Ruckert C."/>
        </authorList>
    </citation>
    <scope>NUCLEOTIDE SEQUENCE</scope>
    <source>
        <strain evidence="2">CGMCC 1.15448</strain>
    </source>
</reference>